<reference evidence="2" key="2">
    <citation type="submission" date="2025-08" db="UniProtKB">
        <authorList>
            <consortium name="RefSeq"/>
        </authorList>
    </citation>
    <scope>IDENTIFICATION</scope>
    <source>
        <tissue evidence="2">Leaf</tissue>
    </source>
</reference>
<accession>A0AC58STJ1</accession>
<organism evidence="1 2">
    <name type="scientific">Nicotiana tabacum</name>
    <name type="common">Common tobacco</name>
    <dbReference type="NCBI Taxonomy" id="4097"/>
    <lineage>
        <taxon>Eukaryota</taxon>
        <taxon>Viridiplantae</taxon>
        <taxon>Streptophyta</taxon>
        <taxon>Embryophyta</taxon>
        <taxon>Tracheophyta</taxon>
        <taxon>Spermatophyta</taxon>
        <taxon>Magnoliopsida</taxon>
        <taxon>eudicotyledons</taxon>
        <taxon>Gunneridae</taxon>
        <taxon>Pentapetalae</taxon>
        <taxon>asterids</taxon>
        <taxon>lamiids</taxon>
        <taxon>Solanales</taxon>
        <taxon>Solanaceae</taxon>
        <taxon>Nicotianoideae</taxon>
        <taxon>Nicotianeae</taxon>
        <taxon>Nicotiana</taxon>
    </lineage>
</organism>
<name>A0AC58STJ1_TOBAC</name>
<keyword evidence="1" id="KW-1185">Reference proteome</keyword>
<evidence type="ECO:0000313" key="1">
    <source>
        <dbReference type="Proteomes" id="UP000790787"/>
    </source>
</evidence>
<proteinExistence type="predicted"/>
<sequence>MDYVSKWVETIVLPTNDAKVVATFVKKNIFSRVEIPRDLISDEGTHFYNWLLNNLLAKYKLDDSLWAYRIAYRTQIVASPYKLVYGKACHLPVELEHKVYWTVKKLNMDLEAVSEKRLLQLNELDEFRPHSYENVKLYKEKTKRWHDLRIKSCHFEPG</sequence>
<gene>
    <name evidence="2" type="primary">LOC142170317</name>
</gene>
<dbReference type="Proteomes" id="UP000790787">
    <property type="component" value="Chromosome 16"/>
</dbReference>
<dbReference type="RefSeq" id="XP_075088299.1">
    <property type="nucleotide sequence ID" value="XM_075232198.1"/>
</dbReference>
<protein>
    <submittedName>
        <fullName evidence="2">Uncharacterized protein LOC142170317</fullName>
    </submittedName>
</protein>
<reference evidence="1" key="1">
    <citation type="journal article" date="2014" name="Nat. Commun.">
        <title>The tobacco genome sequence and its comparison with those of tomato and potato.</title>
        <authorList>
            <person name="Sierro N."/>
            <person name="Battey J.N."/>
            <person name="Ouadi S."/>
            <person name="Bakaher N."/>
            <person name="Bovet L."/>
            <person name="Willig A."/>
            <person name="Goepfert S."/>
            <person name="Peitsch M.C."/>
            <person name="Ivanov N.V."/>
        </authorList>
    </citation>
    <scope>NUCLEOTIDE SEQUENCE [LARGE SCALE GENOMIC DNA]</scope>
</reference>
<evidence type="ECO:0000313" key="2">
    <source>
        <dbReference type="RefSeq" id="XP_075088299.1"/>
    </source>
</evidence>